<dbReference type="InterPro" id="IPR017972">
    <property type="entry name" value="Cyt_P450_CS"/>
</dbReference>
<dbReference type="AlphaFoldDB" id="A0A3M7M1S3"/>
<dbReference type="GO" id="GO:0020037">
    <property type="term" value="F:heme binding"/>
    <property type="evidence" value="ECO:0007669"/>
    <property type="project" value="InterPro"/>
</dbReference>
<proteinExistence type="inferred from homology"/>
<keyword evidence="7" id="KW-0560">Oxidoreductase</keyword>
<name>A0A3M7M1S3_9PLEO</name>
<keyword evidence="3 6" id="KW-0349">Heme</keyword>
<dbReference type="Proteomes" id="UP000265663">
    <property type="component" value="Unassembled WGS sequence"/>
</dbReference>
<evidence type="ECO:0000313" key="10">
    <source>
        <dbReference type="Proteomes" id="UP000265663"/>
    </source>
</evidence>
<dbReference type="GO" id="GO:0008395">
    <property type="term" value="F:steroid hydroxylase activity"/>
    <property type="evidence" value="ECO:0007669"/>
    <property type="project" value="TreeGrafter"/>
</dbReference>
<dbReference type="PANTHER" id="PTHR24304:SF2">
    <property type="entry name" value="24-HYDROXYCHOLESTEROL 7-ALPHA-HYDROXYLASE"/>
    <property type="match status" value="1"/>
</dbReference>
<dbReference type="GO" id="GO:0005506">
    <property type="term" value="F:iron ion binding"/>
    <property type="evidence" value="ECO:0007669"/>
    <property type="project" value="InterPro"/>
</dbReference>
<dbReference type="InterPro" id="IPR036396">
    <property type="entry name" value="Cyt_P450_sf"/>
</dbReference>
<keyword evidence="8" id="KW-0812">Transmembrane</keyword>
<dbReference type="PROSITE" id="PS00086">
    <property type="entry name" value="CYTOCHROME_P450"/>
    <property type="match status" value="1"/>
</dbReference>
<keyword evidence="10" id="KW-1185">Reference proteome</keyword>
<evidence type="ECO:0000256" key="2">
    <source>
        <dbReference type="ARBA" id="ARBA00010617"/>
    </source>
</evidence>
<feature type="binding site" description="axial binding residue" evidence="6">
    <location>
        <position position="479"/>
    </location>
    <ligand>
        <name>heme</name>
        <dbReference type="ChEBI" id="CHEBI:30413"/>
    </ligand>
    <ligandPart>
        <name>Fe</name>
        <dbReference type="ChEBI" id="CHEBI:18248"/>
    </ligandPart>
</feature>
<feature type="transmembrane region" description="Helical" evidence="8">
    <location>
        <begin position="6"/>
        <end position="28"/>
    </location>
</feature>
<evidence type="ECO:0000313" key="9">
    <source>
        <dbReference type="EMBL" id="RMZ68398.1"/>
    </source>
</evidence>
<dbReference type="InterPro" id="IPR002403">
    <property type="entry name" value="Cyt_P450_E_grp-IV"/>
</dbReference>
<evidence type="ECO:0000256" key="5">
    <source>
        <dbReference type="ARBA" id="ARBA00023004"/>
    </source>
</evidence>
<dbReference type="PANTHER" id="PTHR24304">
    <property type="entry name" value="CYTOCHROME P450 FAMILY 7"/>
    <property type="match status" value="1"/>
</dbReference>
<organism evidence="9 10">
    <name type="scientific">Pyrenophora seminiperda CCB06</name>
    <dbReference type="NCBI Taxonomy" id="1302712"/>
    <lineage>
        <taxon>Eukaryota</taxon>
        <taxon>Fungi</taxon>
        <taxon>Dikarya</taxon>
        <taxon>Ascomycota</taxon>
        <taxon>Pezizomycotina</taxon>
        <taxon>Dothideomycetes</taxon>
        <taxon>Pleosporomycetidae</taxon>
        <taxon>Pleosporales</taxon>
        <taxon>Pleosporineae</taxon>
        <taxon>Pleosporaceae</taxon>
        <taxon>Pyrenophora</taxon>
    </lineage>
</organism>
<evidence type="ECO:0000256" key="1">
    <source>
        <dbReference type="ARBA" id="ARBA00001971"/>
    </source>
</evidence>
<dbReference type="SUPFAM" id="SSF48264">
    <property type="entry name" value="Cytochrome P450"/>
    <property type="match status" value="1"/>
</dbReference>
<protein>
    <submittedName>
        <fullName evidence="9">Cytochrome p450</fullName>
    </submittedName>
</protein>
<evidence type="ECO:0000256" key="6">
    <source>
        <dbReference type="PIRSR" id="PIRSR602403-1"/>
    </source>
</evidence>
<evidence type="ECO:0000256" key="4">
    <source>
        <dbReference type="ARBA" id="ARBA00022723"/>
    </source>
</evidence>
<dbReference type="CDD" id="cd11040">
    <property type="entry name" value="CYP7_CYP8-like"/>
    <property type="match status" value="1"/>
</dbReference>
<dbReference type="PRINTS" id="PR00465">
    <property type="entry name" value="EP450IV"/>
</dbReference>
<reference evidence="9 10" key="1">
    <citation type="journal article" date="2014" name="PLoS ONE">
        <title>De novo Genome Assembly of the Fungal Plant Pathogen Pyrenophora semeniperda.</title>
        <authorList>
            <person name="Soliai M.M."/>
            <person name="Meyer S.E."/>
            <person name="Udall J.A."/>
            <person name="Elzinga D.E."/>
            <person name="Hermansen R.A."/>
            <person name="Bodily P.M."/>
            <person name="Hart A.A."/>
            <person name="Coleman C.E."/>
        </authorList>
    </citation>
    <scope>NUCLEOTIDE SEQUENCE [LARGE SCALE GENOMIC DNA]</scope>
    <source>
        <strain evidence="9 10">CCB06</strain>
        <tissue evidence="9">Mycelium</tissue>
    </source>
</reference>
<keyword evidence="8" id="KW-1133">Transmembrane helix</keyword>
<keyword evidence="8" id="KW-0472">Membrane</keyword>
<comment type="similarity">
    <text evidence="2 7">Belongs to the cytochrome P450 family.</text>
</comment>
<accession>A0A3M7M1S3</accession>
<evidence type="ECO:0000256" key="7">
    <source>
        <dbReference type="RuleBase" id="RU000461"/>
    </source>
</evidence>
<evidence type="ECO:0000256" key="3">
    <source>
        <dbReference type="ARBA" id="ARBA00022617"/>
    </source>
</evidence>
<dbReference type="EMBL" id="KE747815">
    <property type="protein sequence ID" value="RMZ68398.1"/>
    <property type="molecule type" value="Genomic_DNA"/>
</dbReference>
<comment type="cofactor">
    <cofactor evidence="1 6">
        <name>heme</name>
        <dbReference type="ChEBI" id="CHEBI:30413"/>
    </cofactor>
</comment>
<gene>
    <name evidence="9" type="ORF">GMOD_00010034</name>
</gene>
<dbReference type="OrthoDB" id="3366823at2759"/>
<dbReference type="Gene3D" id="1.10.630.10">
    <property type="entry name" value="Cytochrome P450"/>
    <property type="match status" value="1"/>
</dbReference>
<dbReference type="GO" id="GO:0016705">
    <property type="term" value="F:oxidoreductase activity, acting on paired donors, with incorporation or reduction of molecular oxygen"/>
    <property type="evidence" value="ECO:0007669"/>
    <property type="project" value="InterPro"/>
</dbReference>
<keyword evidence="4 6" id="KW-0479">Metal-binding</keyword>
<dbReference type="Pfam" id="PF00067">
    <property type="entry name" value="p450"/>
    <property type="match status" value="1"/>
</dbReference>
<keyword evidence="5 6" id="KW-0408">Iron</keyword>
<dbReference type="InterPro" id="IPR050529">
    <property type="entry name" value="CYP450_sterol_14alpha_dmase"/>
</dbReference>
<sequence>MLATLQHSLFAQAIVTVFVVCFCTRILTSQWFHSVRYRKGHNVTPPTAPYWIPGIKHALSLAFDGKAFMAKCFHYTYNNLLTFDRNKYGDGSPFFIDGAGQKMLIILDPDHIKGVFRASKEMDPNPFIHERILGALMGSPPSAVQYYRSGDHNLDYIQTSHIRQHTTGSNLGLLDKRIFDMMKKTVGESLSSPGEWTEIPDLFAFVTHHVTYAIATTLLGSELVSSYPELMADLWTHIEATDGFFMGLPRFAIPKAYAARDRLLASIRAWTTKSEELRNQDKVDKTWDPVAGSGLLQEREKLYSEMPAHDEYARSAQTLGLLYGGTSLTVPTTFWYLFETLRTPDLHTRVLSEIKDHADPTTASYSIMQLTSRPLLQSLHAETTRLYSSNLTVREVTAPVYAFDDKYSIPKGTSVFIPTKWVSMFVPGWARTRAQALARPLTTFWPERFLVYDADKKARFSDVGLAGSWVSFGGGEHKCPGRHFARNIAIVTLTVLMGEFELEMRDVEGASRFDPDHTKQAFGTLKPKGKVEARIRRRVQ</sequence>
<dbReference type="InterPro" id="IPR001128">
    <property type="entry name" value="Cyt_P450"/>
</dbReference>
<keyword evidence="7" id="KW-0503">Monooxygenase</keyword>
<evidence type="ECO:0000256" key="8">
    <source>
        <dbReference type="SAM" id="Phobius"/>
    </source>
</evidence>